<dbReference type="SUPFAM" id="SSF69322">
    <property type="entry name" value="Tricorn protease domain 2"/>
    <property type="match status" value="1"/>
</dbReference>
<evidence type="ECO:0000313" key="3">
    <source>
        <dbReference type="EMBL" id="MCP1373251.1"/>
    </source>
</evidence>
<dbReference type="InterPro" id="IPR015943">
    <property type="entry name" value="WD40/YVTN_repeat-like_dom_sf"/>
</dbReference>
<proteinExistence type="predicted"/>
<dbReference type="InterPro" id="IPR013517">
    <property type="entry name" value="FG-GAP"/>
</dbReference>
<reference evidence="3 4" key="1">
    <citation type="submission" date="2022-06" db="EMBL/GenBank/DDBJ databases">
        <title>Dyella sp. Sa strain:Sa Genome sequencing.</title>
        <authorList>
            <person name="Park S."/>
        </authorList>
    </citation>
    <scope>NUCLEOTIDE SEQUENCE [LARGE SCALE GENOMIC DNA]</scope>
    <source>
        <strain evidence="3 4">Sa</strain>
    </source>
</reference>
<dbReference type="RefSeq" id="WP_253564999.1">
    <property type="nucleotide sequence ID" value="NZ_JAMZEK010000001.1"/>
</dbReference>
<dbReference type="Proteomes" id="UP001204615">
    <property type="component" value="Unassembled WGS sequence"/>
</dbReference>
<name>A0ABT1F791_9GAMM</name>
<dbReference type="Pfam" id="PF17963">
    <property type="entry name" value="Big_9"/>
    <property type="match status" value="1"/>
</dbReference>
<keyword evidence="2" id="KW-0812">Transmembrane</keyword>
<keyword evidence="1" id="KW-0732">Signal</keyword>
<sequence length="815" mass="87118">MDVLSRWRGLVRECRRCLIRAHTHLGGGLQGKGMGRHWMRALVALLTVFVPVAVFAADATLIPIDHLVSDIAYDAHRNMIYMADGNSVLRYDLASSSFQTPITITGGPLTGIDLSPDGHTLAAGDGDAIAVKVHLIDLDTLVDTVSSDTAEPLEAGVYQLAYTRDGNLLVTTSISGSGPMPLRKLDGQTGSFTRLTAPGFDPFAPAALSTSGDGRIVGIAEGDDSGGPWRFYNARTGTQSSYLFGTSTYNTSIATNADGSRFTLNGYGIYDQNSRGIISIHDGTLYPTASVDDPVLPVGYFAFDGSSLLGVYDLTNYSMLTTYDFGVQFAHPVWSVDARQPLRISRDGSMLLARFSDGVRYLRLFAGLGADDVSSSTAGQRVDITLQGHIGNNGPLTYDIRTQPGHGEVFVKGDVATYVPAPGFDGQDSFVYRVHYGQAWADGTVTVNVTADPSAYVPLVSFDTLPVLHATNAVPGTTRVPGDFNGDGVSDLLWFNPGTSQLGYWTMQPASAASLADPSVRRTGARTFNISPGYFVGAMGDFDGDGYTDLMFTSSNHDLWLWTNNRNGGWRSVRSYNYPAGWQLVGAGDVDGDGKDDLLWLNPSECQFGYWLMNGSVRKGARTLQIACGYYPMAVGYFTPTNRISVLWSSAAKDLYIWDSLGSAFRSYDLGTELNSHGYAGFDLSQAWALGGGTAGKGIGLEWNGDGAGGALILNRTFDASGNQTGFESTQAWYGGLWVDNPQAASYLVTGGQSPASALYALDPNRLSIQTGGLFTGDAETSGAAPRTMTTEWAYPGGWYPVGAPGSRAIPLPWH</sequence>
<dbReference type="Gene3D" id="2.60.40.3440">
    <property type="match status" value="1"/>
</dbReference>
<dbReference type="PANTHER" id="PTHR46580:SF2">
    <property type="entry name" value="MAM DOMAIN-CONTAINING PROTEIN"/>
    <property type="match status" value="1"/>
</dbReference>
<keyword evidence="2" id="KW-0472">Membrane</keyword>
<gene>
    <name evidence="3" type="ORF">NC595_04185</name>
</gene>
<keyword evidence="4" id="KW-1185">Reference proteome</keyword>
<dbReference type="SUPFAM" id="SSF69318">
    <property type="entry name" value="Integrin alpha N-terminal domain"/>
    <property type="match status" value="1"/>
</dbReference>
<accession>A0ABT1F791</accession>
<dbReference type="EMBL" id="JAMZEK010000001">
    <property type="protein sequence ID" value="MCP1373251.1"/>
    <property type="molecule type" value="Genomic_DNA"/>
</dbReference>
<dbReference type="Pfam" id="PF13517">
    <property type="entry name" value="FG-GAP_3"/>
    <property type="match status" value="1"/>
</dbReference>
<protein>
    <submittedName>
        <fullName evidence="3">FG-GAP-like repeat-containing protein</fullName>
    </submittedName>
</protein>
<dbReference type="InterPro" id="IPR028994">
    <property type="entry name" value="Integrin_alpha_N"/>
</dbReference>
<evidence type="ECO:0000256" key="1">
    <source>
        <dbReference type="ARBA" id="ARBA00022729"/>
    </source>
</evidence>
<comment type="caution">
    <text evidence="3">The sequence shown here is derived from an EMBL/GenBank/DDBJ whole genome shotgun (WGS) entry which is preliminary data.</text>
</comment>
<organism evidence="3 4">
    <name type="scientific">Dyella lutea</name>
    <dbReference type="NCBI Taxonomy" id="2950441"/>
    <lineage>
        <taxon>Bacteria</taxon>
        <taxon>Pseudomonadati</taxon>
        <taxon>Pseudomonadota</taxon>
        <taxon>Gammaproteobacteria</taxon>
        <taxon>Lysobacterales</taxon>
        <taxon>Rhodanobacteraceae</taxon>
        <taxon>Dyella</taxon>
    </lineage>
</organism>
<evidence type="ECO:0000256" key="2">
    <source>
        <dbReference type="SAM" id="Phobius"/>
    </source>
</evidence>
<keyword evidence="2" id="KW-1133">Transmembrane helix</keyword>
<evidence type="ECO:0000313" key="4">
    <source>
        <dbReference type="Proteomes" id="UP001204615"/>
    </source>
</evidence>
<dbReference type="Gene3D" id="2.130.10.10">
    <property type="entry name" value="YVTN repeat-like/Quinoprotein amine dehydrogenase"/>
    <property type="match status" value="1"/>
</dbReference>
<dbReference type="Gene3D" id="2.130.10.130">
    <property type="entry name" value="Integrin alpha, N-terminal"/>
    <property type="match status" value="1"/>
</dbReference>
<dbReference type="PANTHER" id="PTHR46580">
    <property type="entry name" value="SENSOR KINASE-RELATED"/>
    <property type="match status" value="1"/>
</dbReference>
<feature type="transmembrane region" description="Helical" evidence="2">
    <location>
        <begin position="38"/>
        <end position="57"/>
    </location>
</feature>